<dbReference type="Proteomes" id="UP001497482">
    <property type="component" value="Chromosome 10"/>
</dbReference>
<dbReference type="PROSITE" id="PS50800">
    <property type="entry name" value="SAP"/>
    <property type="match status" value="1"/>
</dbReference>
<dbReference type="Gene3D" id="1.10.720.30">
    <property type="entry name" value="SAP domain"/>
    <property type="match status" value="1"/>
</dbReference>
<dbReference type="PANTHER" id="PTHR17609">
    <property type="entry name" value="HMG DOMAIN-CONTAINING PROTEIN 3"/>
    <property type="match status" value="1"/>
</dbReference>
<evidence type="ECO:0000259" key="2">
    <source>
        <dbReference type="PROSITE" id="PS50800"/>
    </source>
</evidence>
<dbReference type="InterPro" id="IPR039598">
    <property type="entry name" value="HMGXB3"/>
</dbReference>
<dbReference type="InterPro" id="IPR003034">
    <property type="entry name" value="SAP_dom"/>
</dbReference>
<dbReference type="AlphaFoldDB" id="A0AAV2J250"/>
<reference evidence="3 4" key="1">
    <citation type="submission" date="2024-04" db="EMBL/GenBank/DDBJ databases">
        <authorList>
            <person name="Waldvogel A.-M."/>
            <person name="Schoenle A."/>
        </authorList>
    </citation>
    <scope>NUCLEOTIDE SEQUENCE [LARGE SCALE GENOMIC DNA]</scope>
</reference>
<feature type="domain" description="SAP" evidence="2">
    <location>
        <begin position="220"/>
        <end position="254"/>
    </location>
</feature>
<feature type="region of interest" description="Disordered" evidence="1">
    <location>
        <begin position="79"/>
        <end position="147"/>
    </location>
</feature>
<evidence type="ECO:0000256" key="1">
    <source>
        <dbReference type="SAM" id="MobiDB-lite"/>
    </source>
</evidence>
<feature type="compositionally biased region" description="Low complexity" evidence="1">
    <location>
        <begin position="101"/>
        <end position="121"/>
    </location>
</feature>
<protein>
    <recommendedName>
        <fullName evidence="2">SAP domain-containing protein</fullName>
    </recommendedName>
</protein>
<keyword evidence="4" id="KW-1185">Reference proteome</keyword>
<dbReference type="EMBL" id="OZ035832">
    <property type="protein sequence ID" value="CAL1571588.1"/>
    <property type="molecule type" value="Genomic_DNA"/>
</dbReference>
<accession>A0AAV2J250</accession>
<gene>
    <name evidence="3" type="ORF">KC01_LOCUS3691</name>
</gene>
<feature type="compositionally biased region" description="Pro residues" evidence="1">
    <location>
        <begin position="122"/>
        <end position="141"/>
    </location>
</feature>
<proteinExistence type="predicted"/>
<dbReference type="InterPro" id="IPR036361">
    <property type="entry name" value="SAP_dom_sf"/>
</dbReference>
<name>A0AAV2J250_KNICA</name>
<evidence type="ECO:0000313" key="4">
    <source>
        <dbReference type="Proteomes" id="UP001497482"/>
    </source>
</evidence>
<evidence type="ECO:0000313" key="3">
    <source>
        <dbReference type="EMBL" id="CAL1571588.1"/>
    </source>
</evidence>
<sequence length="327" mass="37167">MRSLAYAIRKLAEGHKRNDAPTPSALYSTVPFVRIIGGILRGWKCIYKATRRLWYVTETLPFICATGAAEVVVTSTANQPPLPTLPQNQPPLPQDQPPLPHNQLPLPALPHNQLPLPALPQNQPPLPQNQPPLPQNQPPQPRTRNSTNLKRGAIEGVTTYFKKCDVCGLRLRYQEYEDGLHNFNDQIILTIHFCLYLRKTRQQQEYTEMDITEDRLIDEISNLKVHAIRKLCTECKVDSKGSKMELIMRLRKEMETRSKYDKVFQKVWSASGGWAVIMCPCGQCTATYRHVLIPLRLQTPPLQNPPLQTLPLQTAPTALELLVHEIL</sequence>
<dbReference type="PANTHER" id="PTHR17609:SF3">
    <property type="entry name" value="SAP DOMAIN-CONTAINING PROTEIN"/>
    <property type="match status" value="1"/>
</dbReference>
<feature type="compositionally biased region" description="Pro residues" evidence="1">
    <location>
        <begin position="80"/>
        <end position="100"/>
    </location>
</feature>
<organism evidence="3 4">
    <name type="scientific">Knipowitschia caucasica</name>
    <name type="common">Caucasian dwarf goby</name>
    <name type="synonym">Pomatoschistus caucasicus</name>
    <dbReference type="NCBI Taxonomy" id="637954"/>
    <lineage>
        <taxon>Eukaryota</taxon>
        <taxon>Metazoa</taxon>
        <taxon>Chordata</taxon>
        <taxon>Craniata</taxon>
        <taxon>Vertebrata</taxon>
        <taxon>Euteleostomi</taxon>
        <taxon>Actinopterygii</taxon>
        <taxon>Neopterygii</taxon>
        <taxon>Teleostei</taxon>
        <taxon>Neoteleostei</taxon>
        <taxon>Acanthomorphata</taxon>
        <taxon>Gobiaria</taxon>
        <taxon>Gobiiformes</taxon>
        <taxon>Gobioidei</taxon>
        <taxon>Gobiidae</taxon>
        <taxon>Gobiinae</taxon>
        <taxon>Knipowitschia</taxon>
    </lineage>
</organism>